<keyword evidence="7" id="KW-0436">Ligase</keyword>
<feature type="transmembrane region" description="Helical" evidence="5">
    <location>
        <begin position="401"/>
        <end position="421"/>
    </location>
</feature>
<evidence type="ECO:0000313" key="8">
    <source>
        <dbReference type="Proteomes" id="UP000199420"/>
    </source>
</evidence>
<dbReference type="PANTHER" id="PTHR37422:SF13">
    <property type="entry name" value="LIPOPOLYSACCHARIDE BIOSYNTHESIS PROTEIN PA4999-RELATED"/>
    <property type="match status" value="1"/>
</dbReference>
<accession>A0A1H6VS17</accession>
<feature type="transmembrane region" description="Helical" evidence="5">
    <location>
        <begin position="155"/>
        <end position="178"/>
    </location>
</feature>
<sequence>MFPIIVLYIALVLLRPQEYPALEDAHLPLLPVTLVLALGSWLLSGSKSFAAPQYALLGSFLAVMMLSEAANGWFGGVLAQLLGFGPALAAFVILANAITSTRQVLLVMAIFVLCATVLALHGIEQAKTGIGWTGVPLIQDGRIQYVGIFNDPNDLGMLFVLSLPMAVYLSGRGGAFGLRRLFWLGAGAMLLYGIYLTDSRGALLAVAAVLGLWMWRRHGIVAAALLGGIGLAGLLLLPSRLNDLSPDEESASGRVDAWYEGFQMFFSHPVFGVGADNFTDYNHLTAHNSLVLVLAETGFVGFTLWLGFVGYCFLMMLTVLRHQPELPDASATATWNTERAIAMTLLLSLSGWLATAFFLSRSYTVVLYLLTALVVAAYANTRRQFSSLPGFDLGRDWVRLAGIAAMTVVGLYVVVRVLLAFQ</sequence>
<evidence type="ECO:0000259" key="6">
    <source>
        <dbReference type="Pfam" id="PF04932"/>
    </source>
</evidence>
<dbReference type="RefSeq" id="WP_091338656.1">
    <property type="nucleotide sequence ID" value="NZ_FNYC01000004.1"/>
</dbReference>
<evidence type="ECO:0000256" key="3">
    <source>
        <dbReference type="ARBA" id="ARBA00022989"/>
    </source>
</evidence>
<feature type="domain" description="O-antigen ligase-related" evidence="6">
    <location>
        <begin position="188"/>
        <end position="306"/>
    </location>
</feature>
<feature type="transmembrane region" description="Helical" evidence="5">
    <location>
        <begin position="299"/>
        <end position="320"/>
    </location>
</feature>
<evidence type="ECO:0000256" key="1">
    <source>
        <dbReference type="ARBA" id="ARBA00004141"/>
    </source>
</evidence>
<dbReference type="GO" id="GO:0016020">
    <property type="term" value="C:membrane"/>
    <property type="evidence" value="ECO:0007669"/>
    <property type="project" value="UniProtKB-SubCell"/>
</dbReference>
<dbReference type="PANTHER" id="PTHR37422">
    <property type="entry name" value="TEICHURONIC ACID BIOSYNTHESIS PROTEIN TUAE"/>
    <property type="match status" value="1"/>
</dbReference>
<feature type="transmembrane region" description="Helical" evidence="5">
    <location>
        <begin position="340"/>
        <end position="358"/>
    </location>
</feature>
<protein>
    <submittedName>
        <fullName evidence="7">O-antigen ligase like membrane protein</fullName>
    </submittedName>
</protein>
<dbReference type="InterPro" id="IPR007016">
    <property type="entry name" value="O-antigen_ligase-rel_domated"/>
</dbReference>
<reference evidence="7 8" key="1">
    <citation type="submission" date="2016-10" db="EMBL/GenBank/DDBJ databases">
        <authorList>
            <person name="de Groot N.N."/>
        </authorList>
    </citation>
    <scope>NUCLEOTIDE SEQUENCE [LARGE SCALE GENOMIC DNA]</scope>
    <source>
        <strain evidence="7 8">DSM 26515</strain>
    </source>
</reference>
<feature type="transmembrane region" description="Helical" evidence="5">
    <location>
        <begin position="190"/>
        <end position="213"/>
    </location>
</feature>
<dbReference type="EMBL" id="FNYC01000004">
    <property type="protein sequence ID" value="SEJ02815.1"/>
    <property type="molecule type" value="Genomic_DNA"/>
</dbReference>
<feature type="transmembrane region" description="Helical" evidence="5">
    <location>
        <begin position="73"/>
        <end position="97"/>
    </location>
</feature>
<feature type="transmembrane region" description="Helical" evidence="5">
    <location>
        <begin position="104"/>
        <end position="123"/>
    </location>
</feature>
<dbReference type="STRING" id="529704.SAMN02927913_2980"/>
<dbReference type="OrthoDB" id="871774at2"/>
<evidence type="ECO:0000256" key="5">
    <source>
        <dbReference type="SAM" id="Phobius"/>
    </source>
</evidence>
<gene>
    <name evidence="7" type="ORF">SAMN04487997_2250</name>
</gene>
<name>A0A1H6VS17_9GAMM</name>
<keyword evidence="4 5" id="KW-0472">Membrane</keyword>
<dbReference type="AlphaFoldDB" id="A0A1H6VS17"/>
<proteinExistence type="predicted"/>
<keyword evidence="2 5" id="KW-0812">Transmembrane</keyword>
<comment type="subcellular location">
    <subcellularLocation>
        <location evidence="1">Membrane</location>
        <topology evidence="1">Multi-pass membrane protein</topology>
    </subcellularLocation>
</comment>
<keyword evidence="8" id="KW-1185">Reference proteome</keyword>
<dbReference type="Pfam" id="PF04932">
    <property type="entry name" value="Wzy_C"/>
    <property type="match status" value="1"/>
</dbReference>
<feature type="transmembrane region" description="Helical" evidence="5">
    <location>
        <begin position="219"/>
        <end position="237"/>
    </location>
</feature>
<organism evidence="7 8">
    <name type="scientific">Frateuria terrea</name>
    <dbReference type="NCBI Taxonomy" id="529704"/>
    <lineage>
        <taxon>Bacteria</taxon>
        <taxon>Pseudomonadati</taxon>
        <taxon>Pseudomonadota</taxon>
        <taxon>Gammaproteobacteria</taxon>
        <taxon>Lysobacterales</taxon>
        <taxon>Rhodanobacteraceae</taxon>
        <taxon>Frateuria</taxon>
    </lineage>
</organism>
<keyword evidence="3 5" id="KW-1133">Transmembrane helix</keyword>
<evidence type="ECO:0000256" key="4">
    <source>
        <dbReference type="ARBA" id="ARBA00023136"/>
    </source>
</evidence>
<dbReference type="GO" id="GO:0016874">
    <property type="term" value="F:ligase activity"/>
    <property type="evidence" value="ECO:0007669"/>
    <property type="project" value="UniProtKB-KW"/>
</dbReference>
<evidence type="ECO:0000313" key="7">
    <source>
        <dbReference type="EMBL" id="SEJ02815.1"/>
    </source>
</evidence>
<dbReference type="Proteomes" id="UP000199420">
    <property type="component" value="Unassembled WGS sequence"/>
</dbReference>
<feature type="transmembrane region" description="Helical" evidence="5">
    <location>
        <begin position="365"/>
        <end position="381"/>
    </location>
</feature>
<evidence type="ECO:0000256" key="2">
    <source>
        <dbReference type="ARBA" id="ARBA00022692"/>
    </source>
</evidence>
<dbReference type="InterPro" id="IPR051533">
    <property type="entry name" value="WaaL-like"/>
</dbReference>